<organism evidence="1 3">
    <name type="scientific">Roseburia amylophila</name>
    <dbReference type="NCBI Taxonomy" id="2981794"/>
    <lineage>
        <taxon>Bacteria</taxon>
        <taxon>Bacillati</taxon>
        <taxon>Bacillota</taxon>
        <taxon>Clostridia</taxon>
        <taxon>Lachnospirales</taxon>
        <taxon>Lachnospiraceae</taxon>
        <taxon>Roseburia</taxon>
    </lineage>
</organism>
<evidence type="ECO:0000313" key="1">
    <source>
        <dbReference type="EMBL" id="MCC2242198.1"/>
    </source>
</evidence>
<comment type="caution">
    <text evidence="1">The sequence shown here is derived from an EMBL/GenBank/DDBJ whole genome shotgun (WGS) entry which is preliminary data.</text>
</comment>
<name>A0AAW4WIR1_9FIRM</name>
<reference evidence="1" key="2">
    <citation type="submission" date="2021-10" db="EMBL/GenBank/DDBJ databases">
        <title>Anaerobic single-cell dispensing facilitates the cultivation of human gut bacteria.</title>
        <authorList>
            <person name="Afrizal A."/>
        </authorList>
    </citation>
    <scope>NUCLEOTIDE SEQUENCE</scope>
    <source>
        <strain evidence="1">CLA-AA-H204</strain>
    </source>
</reference>
<accession>A0AAW4WIR1</accession>
<reference evidence="2 4" key="1">
    <citation type="journal article" date="2021" name="ISME Commun">
        <title>Automated analysis of genomic sequences facilitates high-throughput and comprehensive description of bacteria.</title>
        <authorList>
            <person name="Hitch T.C.A."/>
        </authorList>
    </citation>
    <scope>NUCLEOTIDE SEQUENCE [LARGE SCALE GENOMIC DNA]</scope>
    <source>
        <strain evidence="2 4">Sanger_19</strain>
    </source>
</reference>
<sequence length="132" mass="15605">MESLTKQFPDKETFDKFFVENFKTMTYEDVKEGLEELVKAEGLNIFQDDYVKNVRKEDFKEHLSKGARFEFENAMTEAFYDKNPEVYEAAFGLYEEVPKQAMAITETFHRTYQEIYEESLNCMFDAVIAPLL</sequence>
<dbReference type="EMBL" id="JAJEQW010000007">
    <property type="protein sequence ID" value="MCC2242198.1"/>
    <property type="molecule type" value="Genomic_DNA"/>
</dbReference>
<keyword evidence="4" id="KW-1185">Reference proteome</keyword>
<dbReference type="RefSeq" id="WP_022242417.1">
    <property type="nucleotide sequence ID" value="NZ_JAJEQW010000007.1"/>
</dbReference>
<evidence type="ECO:0000313" key="2">
    <source>
        <dbReference type="EMBL" id="MCU6716738.1"/>
    </source>
</evidence>
<dbReference type="Proteomes" id="UP001198893">
    <property type="component" value="Unassembled WGS sequence"/>
</dbReference>
<proteinExistence type="predicted"/>
<dbReference type="EMBL" id="JAOQKI010000006">
    <property type="protein sequence ID" value="MCU6716738.1"/>
    <property type="molecule type" value="Genomic_DNA"/>
</dbReference>
<dbReference type="AlphaFoldDB" id="A0AAW4WIR1"/>
<protein>
    <submittedName>
        <fullName evidence="1">Serine/threonine protein phosphatase</fullName>
    </submittedName>
</protein>
<evidence type="ECO:0000313" key="3">
    <source>
        <dbReference type="Proteomes" id="UP001198893"/>
    </source>
</evidence>
<gene>
    <name evidence="1" type="ORF">LKD47_07790</name>
    <name evidence="2" type="ORF">OCV43_05525</name>
</gene>
<evidence type="ECO:0000313" key="4">
    <source>
        <dbReference type="Proteomes" id="UP001209666"/>
    </source>
</evidence>
<reference evidence="2" key="3">
    <citation type="submission" date="2022-09" db="EMBL/GenBank/DDBJ databases">
        <authorList>
            <person name="Hitch T.C.A."/>
        </authorList>
    </citation>
    <scope>NUCLEOTIDE SEQUENCE</scope>
    <source>
        <strain evidence="2">Sanger_19</strain>
    </source>
</reference>
<dbReference type="Proteomes" id="UP001209666">
    <property type="component" value="Unassembled WGS sequence"/>
</dbReference>